<keyword evidence="5" id="KW-0472">Membrane</keyword>
<evidence type="ECO:0000256" key="4">
    <source>
        <dbReference type="ARBA" id="ARBA00022729"/>
    </source>
</evidence>
<comment type="subcellular location">
    <subcellularLocation>
        <location evidence="1">Membrane</location>
        <topology evidence="1">Lipid-anchor</topology>
    </subcellularLocation>
</comment>
<sequence>MKKYLLAIIISSTILISGCNENRQIRPPIEDLSLVSSIGFDIADNQQFRMTVGIPQPPGNSTELTQVYSVNTEMIQEGLAKLSSEADKMLVLNQLRTLLFSEEFARSGKITEVVELLYRDSTLGNKVRIGIVDGQAEDVLSANYPENQHMDAYLNDLLQPKFHNSFAPFTSIHDYINTQTSPVYHTMIPYIEKKGSSLEVTKIALFDNKRMVDTISTAQSLLIQALSGLNKLSPFAITFKDNAIDHQAFFERIDNKVKIKSNKDIHNPKVDIEFTIKAVLIEYKGTRDLEKKGELKKLNEEINKHLQKEIEDTLENLRDMELDPAGITEKFRMHYKGRWTEELTKQVIASSEYNVKVNFLIRNAGTTK</sequence>
<evidence type="ECO:0000313" key="11">
    <source>
        <dbReference type="Proteomes" id="UP001303902"/>
    </source>
</evidence>
<keyword evidence="7" id="KW-0449">Lipoprotein</keyword>
<evidence type="ECO:0000256" key="1">
    <source>
        <dbReference type="ARBA" id="ARBA00004635"/>
    </source>
</evidence>
<comment type="similarity">
    <text evidence="2">Belongs to the GerABKC lipoprotein family.</text>
</comment>
<accession>A0ABZ0L3C2</accession>
<feature type="domain" description="Spore germination protein N-terminal" evidence="9">
    <location>
        <begin position="28"/>
        <end position="192"/>
    </location>
</feature>
<dbReference type="RefSeq" id="WP_317966740.1">
    <property type="nucleotide sequence ID" value="NZ_CP129118.1"/>
</dbReference>
<dbReference type="Pfam" id="PF25198">
    <property type="entry name" value="Spore_GerAC_N"/>
    <property type="match status" value="1"/>
</dbReference>
<evidence type="ECO:0000259" key="9">
    <source>
        <dbReference type="Pfam" id="PF25198"/>
    </source>
</evidence>
<gene>
    <name evidence="10" type="ORF">QWT69_14310</name>
</gene>
<organism evidence="10 11">
    <name type="scientific">Sporosarcina oncorhynchi</name>
    <dbReference type="NCBI Taxonomy" id="3056444"/>
    <lineage>
        <taxon>Bacteria</taxon>
        <taxon>Bacillati</taxon>
        <taxon>Bacillota</taxon>
        <taxon>Bacilli</taxon>
        <taxon>Bacillales</taxon>
        <taxon>Caryophanaceae</taxon>
        <taxon>Sporosarcina</taxon>
    </lineage>
</organism>
<dbReference type="InterPro" id="IPR057336">
    <property type="entry name" value="GerAC_N"/>
</dbReference>
<evidence type="ECO:0000256" key="2">
    <source>
        <dbReference type="ARBA" id="ARBA00007886"/>
    </source>
</evidence>
<dbReference type="PANTHER" id="PTHR35789:SF1">
    <property type="entry name" value="SPORE GERMINATION PROTEIN B3"/>
    <property type="match status" value="1"/>
</dbReference>
<keyword evidence="4" id="KW-0732">Signal</keyword>
<dbReference type="Pfam" id="PF05504">
    <property type="entry name" value="Spore_GerAC"/>
    <property type="match status" value="1"/>
</dbReference>
<proteinExistence type="inferred from homology"/>
<evidence type="ECO:0000256" key="7">
    <source>
        <dbReference type="ARBA" id="ARBA00023288"/>
    </source>
</evidence>
<dbReference type="Gene3D" id="3.30.300.210">
    <property type="entry name" value="Nutrient germinant receptor protein C, domain 3"/>
    <property type="match status" value="1"/>
</dbReference>
<protein>
    <submittedName>
        <fullName evidence="10">Ger(X)C family spore germination protein</fullName>
    </submittedName>
</protein>
<evidence type="ECO:0000313" key="10">
    <source>
        <dbReference type="EMBL" id="WOV87031.1"/>
    </source>
</evidence>
<reference evidence="10 11" key="1">
    <citation type="submission" date="2023-06" db="EMBL/GenBank/DDBJ databases">
        <title>Sporosarcina sp. nov., isolated from Korean tranditional fermented seafood 'Jeotgal'.</title>
        <authorList>
            <person name="Yang A.I."/>
            <person name="Shin N.-R."/>
        </authorList>
    </citation>
    <scope>NUCLEOTIDE SEQUENCE [LARGE SCALE GENOMIC DNA]</scope>
    <source>
        <strain evidence="10 11">T2O-4</strain>
    </source>
</reference>
<keyword evidence="6" id="KW-0564">Palmitate</keyword>
<evidence type="ECO:0000256" key="3">
    <source>
        <dbReference type="ARBA" id="ARBA00022544"/>
    </source>
</evidence>
<keyword evidence="3" id="KW-0309">Germination</keyword>
<evidence type="ECO:0000256" key="5">
    <source>
        <dbReference type="ARBA" id="ARBA00023136"/>
    </source>
</evidence>
<evidence type="ECO:0000256" key="6">
    <source>
        <dbReference type="ARBA" id="ARBA00023139"/>
    </source>
</evidence>
<dbReference type="EMBL" id="CP129118">
    <property type="protein sequence ID" value="WOV87031.1"/>
    <property type="molecule type" value="Genomic_DNA"/>
</dbReference>
<feature type="domain" description="Spore germination GerAC-like C-terminal" evidence="8">
    <location>
        <begin position="202"/>
        <end position="365"/>
    </location>
</feature>
<dbReference type="InterPro" id="IPR046953">
    <property type="entry name" value="Spore_GerAC-like_C"/>
</dbReference>
<keyword evidence="11" id="KW-1185">Reference proteome</keyword>
<dbReference type="InterPro" id="IPR038501">
    <property type="entry name" value="Spore_GerAC_C_sf"/>
</dbReference>
<dbReference type="NCBIfam" id="TIGR02887">
    <property type="entry name" value="spore_ger_x_C"/>
    <property type="match status" value="1"/>
</dbReference>
<dbReference type="Proteomes" id="UP001303902">
    <property type="component" value="Chromosome"/>
</dbReference>
<evidence type="ECO:0000259" key="8">
    <source>
        <dbReference type="Pfam" id="PF05504"/>
    </source>
</evidence>
<dbReference type="PANTHER" id="PTHR35789">
    <property type="entry name" value="SPORE GERMINATION PROTEIN B3"/>
    <property type="match status" value="1"/>
</dbReference>
<name>A0ABZ0L3C2_9BACL</name>
<dbReference type="InterPro" id="IPR008844">
    <property type="entry name" value="Spore_GerAC-like"/>
</dbReference>
<dbReference type="PROSITE" id="PS51257">
    <property type="entry name" value="PROKAR_LIPOPROTEIN"/>
    <property type="match status" value="1"/>
</dbReference>